<proteinExistence type="predicted"/>
<reference evidence="1 2" key="1">
    <citation type="journal article" date="2020" name="Cell">
        <title>Large-Scale Comparative Analyses of Tick Genomes Elucidate Their Genetic Diversity and Vector Capacities.</title>
        <authorList>
            <consortium name="Tick Genome and Microbiome Consortium (TIGMIC)"/>
            <person name="Jia N."/>
            <person name="Wang J."/>
            <person name="Shi W."/>
            <person name="Du L."/>
            <person name="Sun Y."/>
            <person name="Zhan W."/>
            <person name="Jiang J.F."/>
            <person name="Wang Q."/>
            <person name="Zhang B."/>
            <person name="Ji P."/>
            <person name="Bell-Sakyi L."/>
            <person name="Cui X.M."/>
            <person name="Yuan T.T."/>
            <person name="Jiang B.G."/>
            <person name="Yang W.F."/>
            <person name="Lam T.T."/>
            <person name="Chang Q.C."/>
            <person name="Ding S.J."/>
            <person name="Wang X.J."/>
            <person name="Zhu J.G."/>
            <person name="Ruan X.D."/>
            <person name="Zhao L."/>
            <person name="Wei J.T."/>
            <person name="Ye R.Z."/>
            <person name="Que T.C."/>
            <person name="Du C.H."/>
            <person name="Zhou Y.H."/>
            <person name="Cheng J.X."/>
            <person name="Dai P.F."/>
            <person name="Guo W.B."/>
            <person name="Han X.H."/>
            <person name="Huang E.J."/>
            <person name="Li L.F."/>
            <person name="Wei W."/>
            <person name="Gao Y.C."/>
            <person name="Liu J.Z."/>
            <person name="Shao H.Z."/>
            <person name="Wang X."/>
            <person name="Wang C.C."/>
            <person name="Yang T.C."/>
            <person name="Huo Q.B."/>
            <person name="Li W."/>
            <person name="Chen H.Y."/>
            <person name="Chen S.E."/>
            <person name="Zhou L.G."/>
            <person name="Ni X.B."/>
            <person name="Tian J.H."/>
            <person name="Sheng Y."/>
            <person name="Liu T."/>
            <person name="Pan Y.S."/>
            <person name="Xia L.Y."/>
            <person name="Li J."/>
            <person name="Zhao F."/>
            <person name="Cao W.C."/>
        </authorList>
    </citation>
    <scope>NUCLEOTIDE SEQUENCE [LARGE SCALE GENOMIC DNA]</scope>
    <source>
        <strain evidence="1">Iper-2018</strain>
    </source>
</reference>
<keyword evidence="2" id="KW-1185">Reference proteome</keyword>
<evidence type="ECO:0000313" key="1">
    <source>
        <dbReference type="EMBL" id="KAG0433331.1"/>
    </source>
</evidence>
<organism evidence="1 2">
    <name type="scientific">Ixodes persulcatus</name>
    <name type="common">Taiga tick</name>
    <dbReference type="NCBI Taxonomy" id="34615"/>
    <lineage>
        <taxon>Eukaryota</taxon>
        <taxon>Metazoa</taxon>
        <taxon>Ecdysozoa</taxon>
        <taxon>Arthropoda</taxon>
        <taxon>Chelicerata</taxon>
        <taxon>Arachnida</taxon>
        <taxon>Acari</taxon>
        <taxon>Parasitiformes</taxon>
        <taxon>Ixodida</taxon>
        <taxon>Ixodoidea</taxon>
        <taxon>Ixodidae</taxon>
        <taxon>Ixodinae</taxon>
        <taxon>Ixodes</taxon>
    </lineage>
</organism>
<accession>A0AC60QGL6</accession>
<protein>
    <submittedName>
        <fullName evidence="1">Uncharacterized protein</fullName>
    </submittedName>
</protein>
<dbReference type="Proteomes" id="UP000805193">
    <property type="component" value="Unassembled WGS sequence"/>
</dbReference>
<dbReference type="EMBL" id="JABSTQ010009069">
    <property type="protein sequence ID" value="KAG0433331.1"/>
    <property type="molecule type" value="Genomic_DNA"/>
</dbReference>
<gene>
    <name evidence="1" type="ORF">HPB47_020015</name>
</gene>
<comment type="caution">
    <text evidence="1">The sequence shown here is derived from an EMBL/GenBank/DDBJ whole genome shotgun (WGS) entry which is preliminary data.</text>
</comment>
<evidence type="ECO:0000313" key="2">
    <source>
        <dbReference type="Proteomes" id="UP000805193"/>
    </source>
</evidence>
<name>A0AC60QGL6_IXOPE</name>
<sequence length="97" mass="10229">MYGAAAVLQQVGTIRKWRFQDGGQQSLLDQVALGRGVEVPIHPDEGAVLTDDAPSGDSTAGHSIAHFVSTPTGKAKIQLGPNFSCTHQGVCYCRGYS</sequence>